<organism evidence="2">
    <name type="scientific">Myoviridae sp. ctJ2i1</name>
    <dbReference type="NCBI Taxonomy" id="2825079"/>
    <lineage>
        <taxon>Viruses</taxon>
        <taxon>Duplodnaviria</taxon>
        <taxon>Heunggongvirae</taxon>
        <taxon>Uroviricota</taxon>
        <taxon>Caudoviricetes</taxon>
    </lineage>
</organism>
<keyword evidence="1" id="KW-0812">Transmembrane</keyword>
<name>A0A8S5V1P9_9CAUD</name>
<keyword evidence="1" id="KW-0472">Membrane</keyword>
<sequence>MQIFCYFYNFSYNIFLIKIIIFYTYILHEIIHLCYIHFIERDPRFVMNLTVTIKSF</sequence>
<dbReference type="EMBL" id="BK016182">
    <property type="protein sequence ID" value="DAG00674.1"/>
    <property type="molecule type" value="Genomic_DNA"/>
</dbReference>
<protein>
    <submittedName>
        <fullName evidence="2">Uncharacterized protein</fullName>
    </submittedName>
</protein>
<feature type="transmembrane region" description="Helical" evidence="1">
    <location>
        <begin position="12"/>
        <end position="38"/>
    </location>
</feature>
<keyword evidence="1" id="KW-1133">Transmembrane helix</keyword>
<evidence type="ECO:0000256" key="1">
    <source>
        <dbReference type="SAM" id="Phobius"/>
    </source>
</evidence>
<reference evidence="2" key="1">
    <citation type="journal article" date="2021" name="Proc. Natl. Acad. Sci. U.S.A.">
        <title>A Catalog of Tens of Thousands of Viruses from Human Metagenomes Reveals Hidden Associations with Chronic Diseases.</title>
        <authorList>
            <person name="Tisza M.J."/>
            <person name="Buck C.B."/>
        </authorList>
    </citation>
    <scope>NUCLEOTIDE SEQUENCE</scope>
    <source>
        <strain evidence="2">CtJ2i1</strain>
    </source>
</reference>
<accession>A0A8S5V1P9</accession>
<evidence type="ECO:0000313" key="2">
    <source>
        <dbReference type="EMBL" id="DAG00674.1"/>
    </source>
</evidence>
<proteinExistence type="predicted"/>